<dbReference type="EMBL" id="JARBHB010000003">
    <property type="protein sequence ID" value="KAJ8888774.1"/>
    <property type="molecule type" value="Genomic_DNA"/>
</dbReference>
<proteinExistence type="predicted"/>
<organism evidence="2 3">
    <name type="scientific">Dryococelus australis</name>
    <dbReference type="NCBI Taxonomy" id="614101"/>
    <lineage>
        <taxon>Eukaryota</taxon>
        <taxon>Metazoa</taxon>
        <taxon>Ecdysozoa</taxon>
        <taxon>Arthropoda</taxon>
        <taxon>Hexapoda</taxon>
        <taxon>Insecta</taxon>
        <taxon>Pterygota</taxon>
        <taxon>Neoptera</taxon>
        <taxon>Polyneoptera</taxon>
        <taxon>Phasmatodea</taxon>
        <taxon>Verophasmatodea</taxon>
        <taxon>Anareolatae</taxon>
        <taxon>Phasmatidae</taxon>
        <taxon>Eurycanthinae</taxon>
        <taxon>Dryococelus</taxon>
    </lineage>
</organism>
<dbReference type="Proteomes" id="UP001159363">
    <property type="component" value="Chromosome 3"/>
</dbReference>
<comment type="caution">
    <text evidence="2">The sequence shown here is derived from an EMBL/GenBank/DDBJ whole genome shotgun (WGS) entry which is preliminary data.</text>
</comment>
<sequence>MEQSRSENAGQTGDPRENPPTSGVTRHDSHIRKSGINSTRNREAKQPARTADFSRTRHRNDGVAGQRQLGTLFVDR</sequence>
<feature type="compositionally biased region" description="Basic and acidic residues" evidence="1">
    <location>
        <begin position="40"/>
        <end position="61"/>
    </location>
</feature>
<evidence type="ECO:0000313" key="2">
    <source>
        <dbReference type="EMBL" id="KAJ8888774.1"/>
    </source>
</evidence>
<reference evidence="2 3" key="1">
    <citation type="submission" date="2023-02" db="EMBL/GenBank/DDBJ databases">
        <title>LHISI_Scaffold_Assembly.</title>
        <authorList>
            <person name="Stuart O.P."/>
            <person name="Cleave R."/>
            <person name="Magrath M.J.L."/>
            <person name="Mikheyev A.S."/>
        </authorList>
    </citation>
    <scope>NUCLEOTIDE SEQUENCE [LARGE SCALE GENOMIC DNA]</scope>
    <source>
        <strain evidence="2">Daus_M_001</strain>
        <tissue evidence="2">Leg muscle</tissue>
    </source>
</reference>
<name>A0ABQ9HXG3_9NEOP</name>
<protein>
    <submittedName>
        <fullName evidence="2">Uncharacterized protein</fullName>
    </submittedName>
</protein>
<gene>
    <name evidence="2" type="ORF">PR048_008266</name>
</gene>
<feature type="region of interest" description="Disordered" evidence="1">
    <location>
        <begin position="1"/>
        <end position="76"/>
    </location>
</feature>
<accession>A0ABQ9HXG3</accession>
<feature type="compositionally biased region" description="Polar residues" evidence="1">
    <location>
        <begin position="1"/>
        <end position="11"/>
    </location>
</feature>
<keyword evidence="3" id="KW-1185">Reference proteome</keyword>
<evidence type="ECO:0000313" key="3">
    <source>
        <dbReference type="Proteomes" id="UP001159363"/>
    </source>
</evidence>
<evidence type="ECO:0000256" key="1">
    <source>
        <dbReference type="SAM" id="MobiDB-lite"/>
    </source>
</evidence>